<dbReference type="Proteomes" id="UP000006565">
    <property type="component" value="Chromosome"/>
</dbReference>
<dbReference type="InterPro" id="IPR000014">
    <property type="entry name" value="PAS"/>
</dbReference>
<accession>E1RH70</accession>
<dbReference type="Pfam" id="PF00015">
    <property type="entry name" value="MCPsignal"/>
    <property type="match status" value="1"/>
</dbReference>
<dbReference type="HOGENOM" id="CLU_000445_107_18_2"/>
<proteinExistence type="inferred from homology"/>
<feature type="coiled-coil region" evidence="4">
    <location>
        <begin position="587"/>
        <end position="628"/>
    </location>
</feature>
<name>E1RH70_METP4</name>
<gene>
    <name evidence="6" type="ordered locus">Mpet_1617</name>
</gene>
<dbReference type="RefSeq" id="WP_013329551.1">
    <property type="nucleotide sequence ID" value="NC_014507.1"/>
</dbReference>
<dbReference type="PANTHER" id="PTHR32089:SF112">
    <property type="entry name" value="LYSOZYME-LIKE PROTEIN-RELATED"/>
    <property type="match status" value="1"/>
</dbReference>
<dbReference type="Pfam" id="PF08448">
    <property type="entry name" value="PAS_4"/>
    <property type="match status" value="1"/>
</dbReference>
<dbReference type="AlphaFoldDB" id="E1RH70"/>
<dbReference type="eggNOG" id="arCOG02352">
    <property type="taxonomic scope" value="Archaea"/>
</dbReference>
<dbReference type="PANTHER" id="PTHR32089">
    <property type="entry name" value="METHYL-ACCEPTING CHEMOTAXIS PROTEIN MCPB"/>
    <property type="match status" value="1"/>
</dbReference>
<dbReference type="GO" id="GO:0016020">
    <property type="term" value="C:membrane"/>
    <property type="evidence" value="ECO:0007669"/>
    <property type="project" value="InterPro"/>
</dbReference>
<dbReference type="Pfam" id="PF18947">
    <property type="entry name" value="HAMP_2"/>
    <property type="match status" value="1"/>
</dbReference>
<dbReference type="KEGG" id="mpi:Mpet_1617"/>
<dbReference type="SUPFAM" id="SSF58104">
    <property type="entry name" value="Methyl-accepting chemotaxis protein (MCP) signaling domain"/>
    <property type="match status" value="2"/>
</dbReference>
<reference evidence="6 7" key="1">
    <citation type="journal article" date="2010" name="Stand. Genomic Sci.">
        <title>Complete genome sequence of Methanoplanus petrolearius type strain (SEBR 4847).</title>
        <authorList>
            <person name="Brambilla E."/>
            <person name="Djao O.D."/>
            <person name="Daligault H."/>
            <person name="Lapidus A."/>
            <person name="Lucas S."/>
            <person name="Hammon N."/>
            <person name="Nolan M."/>
            <person name="Tice H."/>
            <person name="Cheng J.F."/>
            <person name="Han C."/>
            <person name="Tapia R."/>
            <person name="Goodwin L."/>
            <person name="Pitluck S."/>
            <person name="Liolios K."/>
            <person name="Ivanova N."/>
            <person name="Mavromatis K."/>
            <person name="Mikhailova N."/>
            <person name="Pati A."/>
            <person name="Chen A."/>
            <person name="Palaniappan K."/>
            <person name="Land M."/>
            <person name="Hauser L."/>
            <person name="Chang Y.J."/>
            <person name="Jeffries C.D."/>
            <person name="Rohde M."/>
            <person name="Spring S."/>
            <person name="Sikorski J."/>
            <person name="Goker M."/>
            <person name="Woyke T."/>
            <person name="Bristow J."/>
            <person name="Eisen J.A."/>
            <person name="Markowitz V."/>
            <person name="Hugenholtz P."/>
            <person name="Kyrpides N.C."/>
            <person name="Klenk H.P."/>
        </authorList>
    </citation>
    <scope>NUCLEOTIDE SEQUENCE [LARGE SCALE GENOMIC DNA]</scope>
    <source>
        <strain evidence="7">DSM 11571 / OCM 486 / SEBR 4847</strain>
    </source>
</reference>
<evidence type="ECO:0000256" key="3">
    <source>
        <dbReference type="PROSITE-ProRule" id="PRU00284"/>
    </source>
</evidence>
<keyword evidence="7" id="KW-1185">Reference proteome</keyword>
<evidence type="ECO:0000259" key="5">
    <source>
        <dbReference type="PROSITE" id="PS50111"/>
    </source>
</evidence>
<dbReference type="SMART" id="SM00283">
    <property type="entry name" value="MA"/>
    <property type="match status" value="1"/>
</dbReference>
<dbReference type="Gene3D" id="3.30.450.20">
    <property type="entry name" value="PAS domain"/>
    <property type="match status" value="1"/>
</dbReference>
<protein>
    <submittedName>
        <fullName evidence="6">Methyl-accepting chemotaxis sensory transducer with Pas/Pac sensor</fullName>
    </submittedName>
</protein>
<dbReference type="InterPro" id="IPR013656">
    <property type="entry name" value="PAS_4"/>
</dbReference>
<dbReference type="InterPro" id="IPR035965">
    <property type="entry name" value="PAS-like_dom_sf"/>
</dbReference>
<sequence length="631" mass="68738">MSIETIQNVLENYVNGNKNAEIDTNLLDPESFRLGEMINQIIREKNESDDQANFFYDTIMKIPVPMALMDPSLNIIDVNEDLVEISGTSKERFCKLDLQNFYREFKIELIEGNGVKKALETKSRVAGIFYMTFKGDVKTIETHTIPLLDEYGKIRNFNLVFIDVTESARTIDYIEAGVSNVAHDLNCIADGRLEELRLEVGEADEYTREVRKQFLEMTSYVKLVNETLHSLVADIHKLVDAGNDGRLEFRAESSGYKGAYIGLIEGTNDLLKSVAVPVNEAMNICNHYADADFTARFSDDIKVKGDFLKFKESLNNIGINVSETLSATSRVTGQVASNSTEVVKGTNEVAKAAEGVANTSQKTADLTKELNASIENINSQISDLSASNEEIASTSQEVFNAANHVVEIGKEAQNLGKDANKKMENVEKIASESVNEIHELTEKIKEVSNVVKLINDITSQINLLALNAAIEAARAGEHGRGFAVVAGEVKNLAAEARAATGSIESVVSAVQSSSEKTASAITSANQEIVNGVDSVTKAIEALNTIITNAGQVSNDIGEITKAIEDQAKISNNVVQSVEEGTAKTKEVQKESEELAALAEEASASVEEIGSAIQEVNALIKNLEEANSKFKY</sequence>
<dbReference type="EMBL" id="CP002117">
    <property type="protein sequence ID" value="ADN36374.1"/>
    <property type="molecule type" value="Genomic_DNA"/>
</dbReference>
<dbReference type="PROSITE" id="PS50111">
    <property type="entry name" value="CHEMOTAXIS_TRANSDUC_2"/>
    <property type="match status" value="1"/>
</dbReference>
<evidence type="ECO:0000313" key="6">
    <source>
        <dbReference type="EMBL" id="ADN36374.1"/>
    </source>
</evidence>
<feature type="domain" description="Methyl-accepting transducer" evidence="5">
    <location>
        <begin position="345"/>
        <end position="581"/>
    </location>
</feature>
<dbReference type="InterPro" id="IPR003660">
    <property type="entry name" value="HAMP_dom"/>
</dbReference>
<dbReference type="NCBIfam" id="TIGR00229">
    <property type="entry name" value="sensory_box"/>
    <property type="match status" value="1"/>
</dbReference>
<comment type="similarity">
    <text evidence="2">Belongs to the methyl-accepting chemotaxis (MCP) protein family.</text>
</comment>
<dbReference type="GO" id="GO:0007165">
    <property type="term" value="P:signal transduction"/>
    <property type="evidence" value="ECO:0007669"/>
    <property type="project" value="UniProtKB-KW"/>
</dbReference>
<evidence type="ECO:0000256" key="1">
    <source>
        <dbReference type="ARBA" id="ARBA00023224"/>
    </source>
</evidence>
<evidence type="ECO:0000313" key="7">
    <source>
        <dbReference type="Proteomes" id="UP000006565"/>
    </source>
</evidence>
<dbReference type="InterPro" id="IPR004089">
    <property type="entry name" value="MCPsignal_dom"/>
</dbReference>
<dbReference type="Gene3D" id="1.10.287.950">
    <property type="entry name" value="Methyl-accepting chemotaxis protein"/>
    <property type="match status" value="1"/>
</dbReference>
<keyword evidence="4" id="KW-0175">Coiled coil</keyword>
<dbReference type="eggNOG" id="arCOG02320">
    <property type="taxonomic scope" value="Archaea"/>
</dbReference>
<evidence type="ECO:0000256" key="2">
    <source>
        <dbReference type="ARBA" id="ARBA00029447"/>
    </source>
</evidence>
<dbReference type="GeneID" id="9744089"/>
<keyword evidence="1 3" id="KW-0807">Transducer</keyword>
<organism evidence="6 7">
    <name type="scientific">Methanolacinia petrolearia (strain DSM 11571 / OCM 486 / SEBR 4847)</name>
    <name type="common">Methanoplanus petrolearius</name>
    <dbReference type="NCBI Taxonomy" id="679926"/>
    <lineage>
        <taxon>Archaea</taxon>
        <taxon>Methanobacteriati</taxon>
        <taxon>Methanobacteriota</taxon>
        <taxon>Stenosarchaea group</taxon>
        <taxon>Methanomicrobia</taxon>
        <taxon>Methanomicrobiales</taxon>
        <taxon>Methanomicrobiaceae</taxon>
        <taxon>Methanolacinia</taxon>
    </lineage>
</organism>
<dbReference type="STRING" id="679926.Mpet_1617"/>
<dbReference type="Gene3D" id="1.20.120.1530">
    <property type="match status" value="1"/>
</dbReference>
<dbReference type="OrthoDB" id="8523at2157"/>
<dbReference type="SUPFAM" id="SSF55785">
    <property type="entry name" value="PYP-like sensor domain (PAS domain)"/>
    <property type="match status" value="1"/>
</dbReference>
<evidence type="ECO:0000256" key="4">
    <source>
        <dbReference type="SAM" id="Coils"/>
    </source>
</evidence>